<dbReference type="PANTHER" id="PTHR43179:SF12">
    <property type="entry name" value="GALACTOFURANOSYLTRANSFERASE GLFT2"/>
    <property type="match status" value="1"/>
</dbReference>
<gene>
    <name evidence="5" type="ORF">LM286_08485</name>
</gene>
<evidence type="ECO:0000256" key="2">
    <source>
        <dbReference type="ARBA" id="ARBA00022676"/>
    </source>
</evidence>
<dbReference type="InterPro" id="IPR029044">
    <property type="entry name" value="Nucleotide-diphossugar_trans"/>
</dbReference>
<evidence type="ECO:0000259" key="4">
    <source>
        <dbReference type="Pfam" id="PF00535"/>
    </source>
</evidence>
<reference evidence="5 6" key="1">
    <citation type="submission" date="2024-02" db="EMBL/GenBank/DDBJ databases">
        <title>Tn5403 promotes plasmid rearrangements and degradation of the Klebsiella pneumoniae carbapenemase (KPC) transposon Tn4401.</title>
        <authorList>
            <person name="Sheppard A.E."/>
            <person name="Barry K.E."/>
            <person name="Parikh H.I."/>
            <person name="Vegesana K."/>
            <person name="Sebra R."/>
            <person name="George S."/>
            <person name="Sanderson N.D."/>
            <person name="Stoesser N."/>
            <person name="Eyre D.W."/>
            <person name="Crook D.W."/>
            <person name="Walker A.S."/>
            <person name="Mathers A.J."/>
        </authorList>
    </citation>
    <scope>NUCLEOTIDE SEQUENCE [LARGE SCALE GENOMIC DNA]</scope>
    <source>
        <strain evidence="5 6">CAV1921</strain>
    </source>
</reference>
<keyword evidence="3 5" id="KW-0808">Transferase</keyword>
<evidence type="ECO:0000313" key="6">
    <source>
        <dbReference type="Proteomes" id="UP001350972"/>
    </source>
</evidence>
<dbReference type="InterPro" id="IPR001173">
    <property type="entry name" value="Glyco_trans_2-like"/>
</dbReference>
<dbReference type="PANTHER" id="PTHR43179">
    <property type="entry name" value="RHAMNOSYLTRANSFERASE WBBL"/>
    <property type="match status" value="1"/>
</dbReference>
<evidence type="ECO:0000256" key="3">
    <source>
        <dbReference type="ARBA" id="ARBA00022679"/>
    </source>
</evidence>
<feature type="domain" description="Glycosyltransferase 2-like" evidence="4">
    <location>
        <begin position="8"/>
        <end position="106"/>
    </location>
</feature>
<name>A0ABZ2E187_RAOOR</name>
<dbReference type="Proteomes" id="UP001350972">
    <property type="component" value="Chromosome"/>
</dbReference>
<protein>
    <submittedName>
        <fullName evidence="5">Glycosyltransferase</fullName>
        <ecNumber evidence="5">2.4.-.-</ecNumber>
    </submittedName>
</protein>
<organism evidence="5 6">
    <name type="scientific">Raoultella ornithinolytica</name>
    <name type="common">Klebsiella ornithinolytica</name>
    <dbReference type="NCBI Taxonomy" id="54291"/>
    <lineage>
        <taxon>Bacteria</taxon>
        <taxon>Pseudomonadati</taxon>
        <taxon>Pseudomonadota</taxon>
        <taxon>Gammaproteobacteria</taxon>
        <taxon>Enterobacterales</taxon>
        <taxon>Enterobacteriaceae</taxon>
        <taxon>Klebsiella/Raoultella group</taxon>
        <taxon>Raoultella</taxon>
    </lineage>
</organism>
<proteinExistence type="inferred from homology"/>
<evidence type="ECO:0000256" key="1">
    <source>
        <dbReference type="ARBA" id="ARBA00006739"/>
    </source>
</evidence>
<comment type="similarity">
    <text evidence="1">Belongs to the glycosyltransferase 2 family.</text>
</comment>
<dbReference type="Pfam" id="PF00535">
    <property type="entry name" value="Glycos_transf_2"/>
    <property type="match status" value="1"/>
</dbReference>
<keyword evidence="6" id="KW-1185">Reference proteome</keyword>
<sequence length="275" mass="31959">MKNTCALIVTYYPDEVRINNFISNIIDEVNIIIIVDNTPEDKSPITDDRIVLIRNHSNKGIAYAQNQGIFEAIKRNVKYLFFFDQDSDVNKGYFSEMLSALTKLEKVDKVSAIGPNLSDKYSSKECCTRKDFLISSVTLSDIDVFREVGLFNSGLFIDMVDVEWCHRARKYKYNCYVAEHISMKHNVGENNYPKFFGKEVRIGSPIRQYYLVRNWILCIKSDSFDMFYKIKILYLMLKKIPLFMLCVPRKKRIKYIFQGVLDGLSSKIGIYSGRS</sequence>
<dbReference type="GO" id="GO:0016757">
    <property type="term" value="F:glycosyltransferase activity"/>
    <property type="evidence" value="ECO:0007669"/>
    <property type="project" value="UniProtKB-KW"/>
</dbReference>
<dbReference type="Gene3D" id="3.90.550.10">
    <property type="entry name" value="Spore Coat Polysaccharide Biosynthesis Protein SpsA, Chain A"/>
    <property type="match status" value="1"/>
</dbReference>
<evidence type="ECO:0000313" key="5">
    <source>
        <dbReference type="EMBL" id="WWC13338.1"/>
    </source>
</evidence>
<dbReference type="RefSeq" id="WP_338482036.1">
    <property type="nucleotide sequence ID" value="NZ_CP145156.1"/>
</dbReference>
<keyword evidence="2 5" id="KW-0328">Glycosyltransferase</keyword>
<dbReference type="EMBL" id="CP145163">
    <property type="protein sequence ID" value="WWC13338.1"/>
    <property type="molecule type" value="Genomic_DNA"/>
</dbReference>
<dbReference type="EC" id="2.4.-.-" evidence="5"/>
<accession>A0ABZ2E187</accession>
<dbReference type="SUPFAM" id="SSF53448">
    <property type="entry name" value="Nucleotide-diphospho-sugar transferases"/>
    <property type="match status" value="1"/>
</dbReference>